<feature type="domain" description="Phosphatidylglycerol lysyltransferase C-terminal" evidence="15">
    <location>
        <begin position="546"/>
        <end position="837"/>
    </location>
</feature>
<evidence type="ECO:0000256" key="6">
    <source>
        <dbReference type="ARBA" id="ARBA00022679"/>
    </source>
</evidence>
<keyword evidence="6" id="KW-0808">Transferase</keyword>
<feature type="transmembrane region" description="Helical" evidence="14">
    <location>
        <begin position="99"/>
        <end position="118"/>
    </location>
</feature>
<organism evidence="16 17">
    <name type="scientific">Hydrogenophaga intermedia</name>
    <dbReference type="NCBI Taxonomy" id="65786"/>
    <lineage>
        <taxon>Bacteria</taxon>
        <taxon>Pseudomonadati</taxon>
        <taxon>Pseudomonadota</taxon>
        <taxon>Betaproteobacteria</taxon>
        <taxon>Burkholderiales</taxon>
        <taxon>Comamonadaceae</taxon>
        <taxon>Hydrogenophaga</taxon>
    </lineage>
</organism>
<feature type="transmembrane region" description="Helical" evidence="14">
    <location>
        <begin position="217"/>
        <end position="238"/>
    </location>
</feature>
<dbReference type="Pfam" id="PF03706">
    <property type="entry name" value="LPG_synthase_TM"/>
    <property type="match status" value="1"/>
</dbReference>
<evidence type="ECO:0000256" key="2">
    <source>
        <dbReference type="ARBA" id="ARBA00008627"/>
    </source>
</evidence>
<dbReference type="GO" id="GO:0006629">
    <property type="term" value="P:lipid metabolic process"/>
    <property type="evidence" value="ECO:0007669"/>
    <property type="project" value="UniProtKB-KW"/>
</dbReference>
<dbReference type="GO" id="GO:0055091">
    <property type="term" value="P:phospholipid homeostasis"/>
    <property type="evidence" value="ECO:0007669"/>
    <property type="project" value="TreeGrafter"/>
</dbReference>
<dbReference type="GO" id="GO:0046677">
    <property type="term" value="P:response to antibiotic"/>
    <property type="evidence" value="ECO:0007669"/>
    <property type="project" value="UniProtKB-KW"/>
</dbReference>
<dbReference type="RefSeq" id="WP_009516358.1">
    <property type="nucleotide sequence ID" value="NZ_CCAE010000093.1"/>
</dbReference>
<protein>
    <recommendedName>
        <fullName evidence="4">Phosphatidylglycerol lysyltransferase</fullName>
        <ecNumber evidence="3">2.3.2.3</ecNumber>
    </recommendedName>
    <alternativeName>
        <fullName evidence="12">Lysylphosphatidylglycerol synthase</fullName>
    </alternativeName>
</protein>
<evidence type="ECO:0000256" key="8">
    <source>
        <dbReference type="ARBA" id="ARBA00022989"/>
    </source>
</evidence>
<evidence type="ECO:0000313" key="17">
    <source>
        <dbReference type="Proteomes" id="UP000028878"/>
    </source>
</evidence>
<evidence type="ECO:0000256" key="10">
    <source>
        <dbReference type="ARBA" id="ARBA00023136"/>
    </source>
</evidence>
<dbReference type="AlphaFoldDB" id="A0A1L1PS65"/>
<evidence type="ECO:0000256" key="4">
    <source>
        <dbReference type="ARBA" id="ARBA00021546"/>
    </source>
</evidence>
<keyword evidence="11" id="KW-0046">Antibiotic resistance</keyword>
<dbReference type="Proteomes" id="UP000028878">
    <property type="component" value="Unassembled WGS sequence"/>
</dbReference>
<feature type="transmembrane region" description="Helical" evidence="14">
    <location>
        <begin position="250"/>
        <end position="279"/>
    </location>
</feature>
<evidence type="ECO:0000313" key="16">
    <source>
        <dbReference type="EMBL" id="CDN90553.1"/>
    </source>
</evidence>
<accession>A0A1L1PS65</accession>
<dbReference type="NCBIfam" id="NF033480">
    <property type="entry name" value="bifunc_MprF"/>
    <property type="match status" value="1"/>
</dbReference>
<dbReference type="InterPro" id="IPR022791">
    <property type="entry name" value="L-PG_synthase/AglD"/>
</dbReference>
<name>A0A1L1PS65_HYDIT</name>
<dbReference type="GO" id="GO:0050071">
    <property type="term" value="F:phosphatidylglycerol lysyltransferase activity"/>
    <property type="evidence" value="ECO:0007669"/>
    <property type="project" value="UniProtKB-EC"/>
</dbReference>
<evidence type="ECO:0000256" key="3">
    <source>
        <dbReference type="ARBA" id="ARBA00012014"/>
    </source>
</evidence>
<dbReference type="PANTHER" id="PTHR34697">
    <property type="entry name" value="PHOSPHATIDYLGLYCEROL LYSYLTRANSFERASE"/>
    <property type="match status" value="1"/>
</dbReference>
<feature type="transmembrane region" description="Helical" evidence="14">
    <location>
        <begin position="505"/>
        <end position="526"/>
    </location>
</feature>
<sequence length="865" mass="92452">MTPRPWPRPTLATLARWRAWPWRWLLSLASLILLALALWWLHRELAHLRPADVRRALAALPATALLAALLATAVSYAALAGQDALALRLIARPLPARRVAATAFMATAVGHNLGFALVSGGAVRLRLYGAWGLSAAEVATVMGLGALGLAMGLLFCGGLALTLTAPTLLAALGLPAVLGHGAGLLLAALPLAGLAWLARARPGEPLPWWPYPRPRPAAGAASLALAVVDLSAASLVLWSLLPAGTVDWPAFLGLFVLAALVGIASHVPGGLGVFEAVLLAGLPQANAQDLLTAALAYRAIYYLLPLALTALIASTMLLRAHGRRWWRLARRAQPAVVWVAPWVGSAMVFTAGAVLLVSGSLPARGERLHWLGGVMPLPLLEVSHLAGSLIGLALLVLSQALLRRVAAAHRLAMLLLLAGAAASLVKGLDVEEAAIALLTVGVLHAGRAAFHRPARWEPTDLGPAAWLGIGAVVLASVWVGLFSYRHVEYRNDLWWHVALRADAPRYLRATLLVAVACATLALWQAVQPRPPGRAAPSATDLKAARRLVAEAPRTDAALALLGDKRLLIDPEGLAFVMYQVQGGSWIAMGDPVGAAPEGDRLAWQLLEMADRHGARAAFYQVEAHRLPLYLDMGLAATKLGEEAIVPLAGFSLEGPARANLRRAHRKAEREGLRCEVIDAARVDAELPRLKAVSDAWLQSKSTREKGFSLGRFDGAYLRHFPHALVWRGDELVAFANLWTGNGRAELSVDLMRHTPQAPGGVMDYLFVEAMRWGAAQGFERFNLGMAPLAGLETHPLAPLWHRMGTALFHNGEHFYNFQGLRAYKAKFDPVWQPRYLAAPGGLALPGVLFDLASLIGGGWRGIVAR</sequence>
<dbReference type="GO" id="GO:0005886">
    <property type="term" value="C:plasma membrane"/>
    <property type="evidence" value="ECO:0007669"/>
    <property type="project" value="UniProtKB-SubCell"/>
</dbReference>
<dbReference type="Pfam" id="PF09924">
    <property type="entry name" value="LPG_synthase_C"/>
    <property type="match status" value="1"/>
</dbReference>
<feature type="transmembrane region" description="Helical" evidence="14">
    <location>
        <begin position="411"/>
        <end position="428"/>
    </location>
</feature>
<evidence type="ECO:0000256" key="14">
    <source>
        <dbReference type="SAM" id="Phobius"/>
    </source>
</evidence>
<feature type="transmembrane region" description="Helical" evidence="14">
    <location>
        <begin position="21"/>
        <end position="41"/>
    </location>
</feature>
<dbReference type="EC" id="2.3.2.3" evidence="3"/>
<keyword evidence="5" id="KW-1003">Cell membrane</keyword>
<evidence type="ECO:0000256" key="1">
    <source>
        <dbReference type="ARBA" id="ARBA00004651"/>
    </source>
</evidence>
<dbReference type="InterPro" id="IPR016181">
    <property type="entry name" value="Acyl_CoA_acyltransferase"/>
</dbReference>
<reference evidence="17" key="1">
    <citation type="submission" date="2014-11" db="EMBL/GenBank/DDBJ databases">
        <title>Draft genome sequence of Hydrogenophaga intermedia S1.</title>
        <authorList>
            <person name="Gan H.M."/>
            <person name="Chew T.H."/>
            <person name="Stolz A."/>
        </authorList>
    </citation>
    <scope>NUCLEOTIDE SEQUENCE [LARGE SCALE GENOMIC DNA]</scope>
    <source>
        <strain evidence="17">S1</strain>
    </source>
</reference>
<comment type="similarity">
    <text evidence="2">Belongs to the LPG synthase family.</text>
</comment>
<keyword evidence="17" id="KW-1185">Reference proteome</keyword>
<keyword evidence="10 14" id="KW-0472">Membrane</keyword>
<feature type="transmembrane region" description="Helical" evidence="14">
    <location>
        <begin position="464"/>
        <end position="484"/>
    </location>
</feature>
<dbReference type="InterPro" id="IPR051211">
    <property type="entry name" value="PG_lysyltransferase"/>
</dbReference>
<dbReference type="SUPFAM" id="SSF55729">
    <property type="entry name" value="Acyl-CoA N-acyltransferases (Nat)"/>
    <property type="match status" value="1"/>
</dbReference>
<gene>
    <name evidence="16" type="ORF">BN948_04998</name>
</gene>
<feature type="transmembrane region" description="Helical" evidence="14">
    <location>
        <begin position="299"/>
        <end position="318"/>
    </location>
</feature>
<evidence type="ECO:0000256" key="9">
    <source>
        <dbReference type="ARBA" id="ARBA00023098"/>
    </source>
</evidence>
<feature type="transmembrane region" description="Helical" evidence="14">
    <location>
        <begin position="382"/>
        <end position="402"/>
    </location>
</feature>
<evidence type="ECO:0000256" key="7">
    <source>
        <dbReference type="ARBA" id="ARBA00022692"/>
    </source>
</evidence>
<comment type="catalytic activity">
    <reaction evidence="13">
        <text>L-lysyl-tRNA(Lys) + a 1,2-diacyl-sn-glycero-3-phospho-(1'-sn-glycerol) = a 1,2-diacyl-sn-glycero-3-phospho-1'-(3'-O-L-lysyl)-sn-glycerol + tRNA(Lys)</text>
        <dbReference type="Rhea" id="RHEA:10668"/>
        <dbReference type="Rhea" id="RHEA-COMP:9696"/>
        <dbReference type="Rhea" id="RHEA-COMP:9697"/>
        <dbReference type="ChEBI" id="CHEBI:64716"/>
        <dbReference type="ChEBI" id="CHEBI:75792"/>
        <dbReference type="ChEBI" id="CHEBI:78442"/>
        <dbReference type="ChEBI" id="CHEBI:78529"/>
        <dbReference type="EC" id="2.3.2.3"/>
    </reaction>
</comment>
<evidence type="ECO:0000256" key="11">
    <source>
        <dbReference type="ARBA" id="ARBA00023251"/>
    </source>
</evidence>
<dbReference type="EMBL" id="CCAE010000093">
    <property type="protein sequence ID" value="CDN90553.1"/>
    <property type="molecule type" value="Genomic_DNA"/>
</dbReference>
<feature type="transmembrane region" description="Helical" evidence="14">
    <location>
        <begin position="339"/>
        <end position="362"/>
    </location>
</feature>
<comment type="subcellular location">
    <subcellularLocation>
        <location evidence="1">Cell membrane</location>
        <topology evidence="1">Multi-pass membrane protein</topology>
    </subcellularLocation>
</comment>
<evidence type="ECO:0000256" key="5">
    <source>
        <dbReference type="ARBA" id="ARBA00022475"/>
    </source>
</evidence>
<keyword evidence="7 14" id="KW-0812">Transmembrane</keyword>
<proteinExistence type="inferred from homology"/>
<evidence type="ECO:0000256" key="12">
    <source>
        <dbReference type="ARBA" id="ARBA00031899"/>
    </source>
</evidence>
<keyword evidence="8 14" id="KW-1133">Transmembrane helix</keyword>
<feature type="transmembrane region" description="Helical" evidence="14">
    <location>
        <begin position="168"/>
        <end position="197"/>
    </location>
</feature>
<dbReference type="PANTHER" id="PTHR34697:SF2">
    <property type="entry name" value="PHOSPHATIDYLGLYCEROL LYSYLTRANSFERASE"/>
    <property type="match status" value="1"/>
</dbReference>
<dbReference type="InterPro" id="IPR024320">
    <property type="entry name" value="LPG_synthase_C"/>
</dbReference>
<feature type="transmembrane region" description="Helical" evidence="14">
    <location>
        <begin position="56"/>
        <end position="79"/>
    </location>
</feature>
<keyword evidence="9" id="KW-0443">Lipid metabolism</keyword>
<feature type="transmembrane region" description="Helical" evidence="14">
    <location>
        <begin position="138"/>
        <end position="161"/>
    </location>
</feature>
<evidence type="ECO:0000256" key="13">
    <source>
        <dbReference type="ARBA" id="ARBA00047540"/>
    </source>
</evidence>
<evidence type="ECO:0000259" key="15">
    <source>
        <dbReference type="Pfam" id="PF09924"/>
    </source>
</evidence>